<dbReference type="OrthoDB" id="9790889at2"/>
<dbReference type="GO" id="GO:0016702">
    <property type="term" value="F:oxidoreductase activity, acting on single donors with incorporation of molecular oxygen, incorporation of two atoms of oxygen"/>
    <property type="evidence" value="ECO:0007669"/>
    <property type="project" value="UniProtKB-ARBA"/>
</dbReference>
<dbReference type="InterPro" id="IPR004183">
    <property type="entry name" value="Xdiol_dOase_suB"/>
</dbReference>
<keyword evidence="4" id="KW-0862">Zinc</keyword>
<dbReference type="EMBL" id="LAYY01000014">
    <property type="protein sequence ID" value="KKK37472.1"/>
    <property type="molecule type" value="Genomic_DNA"/>
</dbReference>
<accession>A0A0M2SWY1</accession>
<dbReference type="InterPro" id="IPR014436">
    <property type="entry name" value="Extradiol_dOase_DODA"/>
</dbReference>
<evidence type="ECO:0000256" key="4">
    <source>
        <dbReference type="ARBA" id="ARBA00022833"/>
    </source>
</evidence>
<evidence type="ECO:0000256" key="2">
    <source>
        <dbReference type="ARBA" id="ARBA00007581"/>
    </source>
</evidence>
<proteinExistence type="inferred from homology"/>
<dbReference type="Gene3D" id="3.40.830.10">
    <property type="entry name" value="LigB-like"/>
    <property type="match status" value="1"/>
</dbReference>
<comment type="similarity">
    <text evidence="2">Belongs to the DODA-type extradiol aromatic ring-opening dioxygenase family.</text>
</comment>
<reference evidence="7 8" key="1">
    <citation type="submission" date="2015-04" db="EMBL/GenBank/DDBJ databases">
        <title>Taxonomic description and genome sequence of Bacillus campisalis sp. nov., a novel member of the genus Bacillus isolated from solar saltern.</title>
        <authorList>
            <person name="Mathan Kumar R."/>
            <person name="Kaur G."/>
            <person name="Kumar A."/>
            <person name="Singh N.K."/>
            <person name="Kaur N."/>
            <person name="Kumar N."/>
            <person name="Mayilraj S."/>
        </authorList>
    </citation>
    <scope>NUCLEOTIDE SEQUENCE [LARGE SCALE GENOMIC DNA]</scope>
    <source>
        <strain evidence="7 8">SA2-6</strain>
    </source>
</reference>
<dbReference type="PANTHER" id="PTHR30096">
    <property type="entry name" value="4,5-DOPA DIOXYGENASE EXTRADIOL-LIKE PROTEIN"/>
    <property type="match status" value="1"/>
</dbReference>
<evidence type="ECO:0000259" key="6">
    <source>
        <dbReference type="Pfam" id="PF02900"/>
    </source>
</evidence>
<gene>
    <name evidence="7" type="ORF">WQ57_13575</name>
</gene>
<evidence type="ECO:0000256" key="5">
    <source>
        <dbReference type="ARBA" id="ARBA00023002"/>
    </source>
</evidence>
<keyword evidence="5" id="KW-0560">Oxidoreductase</keyword>
<dbReference type="AlphaFoldDB" id="A0A0M2SWY1"/>
<comment type="cofactor">
    <cofactor evidence="1">
        <name>Zn(2+)</name>
        <dbReference type="ChEBI" id="CHEBI:29105"/>
    </cofactor>
</comment>
<dbReference type="PIRSF" id="PIRSF006157">
    <property type="entry name" value="Doxgns_DODA"/>
    <property type="match status" value="1"/>
</dbReference>
<dbReference type="PANTHER" id="PTHR30096:SF0">
    <property type="entry name" value="4,5-DOPA DIOXYGENASE EXTRADIOL-LIKE PROTEIN"/>
    <property type="match status" value="1"/>
</dbReference>
<protein>
    <submittedName>
        <fullName evidence="7">MFS transporter</fullName>
    </submittedName>
</protein>
<dbReference type="GO" id="GO:0008198">
    <property type="term" value="F:ferrous iron binding"/>
    <property type="evidence" value="ECO:0007669"/>
    <property type="project" value="InterPro"/>
</dbReference>
<keyword evidence="3" id="KW-0479">Metal-binding</keyword>
<evidence type="ECO:0000256" key="3">
    <source>
        <dbReference type="ARBA" id="ARBA00022723"/>
    </source>
</evidence>
<dbReference type="GO" id="GO:0008270">
    <property type="term" value="F:zinc ion binding"/>
    <property type="evidence" value="ECO:0007669"/>
    <property type="project" value="InterPro"/>
</dbReference>
<sequence>MMPSLFIAHGAPLLAIEDNSYTQFLKSLGSSMPKPAAIVLFSAHWEESAQQVSDVDEFATIYDFGGFPEALYRIKYPAKGNKDVTKEILELFEQHNLTYNVDTKRGLDHGAWVVLRMLYPEADVPVISMSVNPQLPPEEQYKIGQSLASLREKNILIIGSGGTVHNLGAVKMGGNEENVDGWALDFDRWLERHLVNWDLSSLFKYESLAPAAEYAVPPYGKEHFVPLFYAMGAADSQPSAKLLHRSYRYGNLSHSVWQFGELNEGGN</sequence>
<dbReference type="CDD" id="cd07363">
    <property type="entry name" value="45_DOPA_Dioxygenase"/>
    <property type="match status" value="1"/>
</dbReference>
<evidence type="ECO:0000313" key="8">
    <source>
        <dbReference type="Proteomes" id="UP000034166"/>
    </source>
</evidence>
<dbReference type="Proteomes" id="UP000034166">
    <property type="component" value="Unassembled WGS sequence"/>
</dbReference>
<dbReference type="RefSeq" id="WP_046524315.1">
    <property type="nucleotide sequence ID" value="NZ_LAYY01000014.1"/>
</dbReference>
<feature type="domain" description="Extradiol ring-cleavage dioxygenase class III enzyme subunit B" evidence="6">
    <location>
        <begin position="6"/>
        <end position="255"/>
    </location>
</feature>
<evidence type="ECO:0000256" key="1">
    <source>
        <dbReference type="ARBA" id="ARBA00001947"/>
    </source>
</evidence>
<dbReference type="PATRIC" id="fig|1408103.3.peg.3050"/>
<name>A0A0M2SWY1_9BACI</name>
<organism evidence="7 8">
    <name type="scientific">Mesobacillus campisalis</name>
    <dbReference type="NCBI Taxonomy" id="1408103"/>
    <lineage>
        <taxon>Bacteria</taxon>
        <taxon>Bacillati</taxon>
        <taxon>Bacillota</taxon>
        <taxon>Bacilli</taxon>
        <taxon>Bacillales</taxon>
        <taxon>Bacillaceae</taxon>
        <taxon>Mesobacillus</taxon>
    </lineage>
</organism>
<comment type="caution">
    <text evidence="7">The sequence shown here is derived from an EMBL/GenBank/DDBJ whole genome shotgun (WGS) entry which is preliminary data.</text>
</comment>
<keyword evidence="8" id="KW-1185">Reference proteome</keyword>
<dbReference type="Pfam" id="PF02900">
    <property type="entry name" value="LigB"/>
    <property type="match status" value="1"/>
</dbReference>
<dbReference type="SUPFAM" id="SSF53213">
    <property type="entry name" value="LigB-like"/>
    <property type="match status" value="1"/>
</dbReference>
<evidence type="ECO:0000313" key="7">
    <source>
        <dbReference type="EMBL" id="KKK37472.1"/>
    </source>
</evidence>